<proteinExistence type="predicted"/>
<dbReference type="AlphaFoldDB" id="A0A8X6QUA1"/>
<accession>A0A8X6QUA1</accession>
<comment type="caution">
    <text evidence="1">The sequence shown here is derived from an EMBL/GenBank/DDBJ whole genome shotgun (WGS) entry which is preliminary data.</text>
</comment>
<dbReference type="EMBL" id="BMAW01083126">
    <property type="protein sequence ID" value="GFU32252.1"/>
    <property type="molecule type" value="Genomic_DNA"/>
</dbReference>
<organism evidence="1 2">
    <name type="scientific">Nephila pilipes</name>
    <name type="common">Giant wood spider</name>
    <name type="synonym">Nephila maculata</name>
    <dbReference type="NCBI Taxonomy" id="299642"/>
    <lineage>
        <taxon>Eukaryota</taxon>
        <taxon>Metazoa</taxon>
        <taxon>Ecdysozoa</taxon>
        <taxon>Arthropoda</taxon>
        <taxon>Chelicerata</taxon>
        <taxon>Arachnida</taxon>
        <taxon>Araneae</taxon>
        <taxon>Araneomorphae</taxon>
        <taxon>Entelegynae</taxon>
        <taxon>Araneoidea</taxon>
        <taxon>Nephilidae</taxon>
        <taxon>Nephila</taxon>
    </lineage>
</organism>
<dbReference type="Proteomes" id="UP000887013">
    <property type="component" value="Unassembled WGS sequence"/>
</dbReference>
<evidence type="ECO:0000313" key="2">
    <source>
        <dbReference type="Proteomes" id="UP000887013"/>
    </source>
</evidence>
<reference evidence="1" key="1">
    <citation type="submission" date="2020-08" db="EMBL/GenBank/DDBJ databases">
        <title>Multicomponent nature underlies the extraordinary mechanical properties of spider dragline silk.</title>
        <authorList>
            <person name="Kono N."/>
            <person name="Nakamura H."/>
            <person name="Mori M."/>
            <person name="Yoshida Y."/>
            <person name="Ohtoshi R."/>
            <person name="Malay A.D."/>
            <person name="Moran D.A.P."/>
            <person name="Tomita M."/>
            <person name="Numata K."/>
            <person name="Arakawa K."/>
        </authorList>
    </citation>
    <scope>NUCLEOTIDE SEQUENCE</scope>
</reference>
<name>A0A8X6QUA1_NEPPI</name>
<sequence>MANAFIRRNASAFPPPAKQNGRLGDLRLARYANRYVETRFLLFQKVSHLWTGKAGVVNGPLAEKSVLREKAIFHHIYGPSPQAPTPWKNKNERNGIMEKWDFDEEKKAEDC</sequence>
<keyword evidence="2" id="KW-1185">Reference proteome</keyword>
<gene>
    <name evidence="1" type="ORF">NPIL_613531</name>
</gene>
<evidence type="ECO:0000313" key="1">
    <source>
        <dbReference type="EMBL" id="GFU32252.1"/>
    </source>
</evidence>
<protein>
    <submittedName>
        <fullName evidence="1">Uncharacterized protein</fullName>
    </submittedName>
</protein>